<dbReference type="EMBL" id="FLUM01000003">
    <property type="protein sequence ID" value="SBW02224.1"/>
    <property type="molecule type" value="Genomic_DNA"/>
</dbReference>
<feature type="transmembrane region" description="Helical" evidence="10">
    <location>
        <begin position="6"/>
        <end position="26"/>
    </location>
</feature>
<comment type="subcellular location">
    <subcellularLocation>
        <location evidence="1">Cell inner membrane</location>
        <topology evidence="1">Single-pass membrane protein</topology>
        <orientation evidence="1">Periplasmic side</orientation>
    </subcellularLocation>
</comment>
<dbReference type="FunFam" id="3.30.1150.10:FF:000002">
    <property type="entry name" value="Energy transducer TonB"/>
    <property type="match status" value="2"/>
</dbReference>
<dbReference type="NCBIfam" id="TIGR01352">
    <property type="entry name" value="tonB_Cterm"/>
    <property type="match status" value="2"/>
</dbReference>
<proteinExistence type="inferred from homology"/>
<feature type="transmembrane region" description="Helical" evidence="10">
    <location>
        <begin position="91"/>
        <end position="114"/>
    </location>
</feature>
<feature type="domain" description="TonB C-terminal" evidence="11">
    <location>
        <begin position="332"/>
        <end position="428"/>
    </location>
</feature>
<comment type="similarity">
    <text evidence="2">Belongs to the TonB family.</text>
</comment>
<organism evidence="12">
    <name type="scientific">uncultured Dysgonomonas sp</name>
    <dbReference type="NCBI Taxonomy" id="206096"/>
    <lineage>
        <taxon>Bacteria</taxon>
        <taxon>Pseudomonadati</taxon>
        <taxon>Bacteroidota</taxon>
        <taxon>Bacteroidia</taxon>
        <taxon>Bacteroidales</taxon>
        <taxon>Dysgonomonadaceae</taxon>
        <taxon>Dysgonomonas</taxon>
        <taxon>environmental samples</taxon>
    </lineage>
</organism>
<evidence type="ECO:0000256" key="7">
    <source>
        <dbReference type="ARBA" id="ARBA00022927"/>
    </source>
</evidence>
<keyword evidence="8 10" id="KW-1133">Transmembrane helix</keyword>
<dbReference type="InterPro" id="IPR037682">
    <property type="entry name" value="TonB_C"/>
</dbReference>
<accession>A0A212JRX4</accession>
<evidence type="ECO:0000256" key="8">
    <source>
        <dbReference type="ARBA" id="ARBA00022989"/>
    </source>
</evidence>
<reference evidence="12" key="1">
    <citation type="submission" date="2016-04" db="EMBL/GenBank/DDBJ databases">
        <authorList>
            <person name="Evans L.H."/>
            <person name="Alamgir A."/>
            <person name="Owens N."/>
            <person name="Weber N.D."/>
            <person name="Virtaneva K."/>
            <person name="Barbian K."/>
            <person name="Babar A."/>
            <person name="Rosenke K."/>
        </authorList>
    </citation>
    <scope>NUCLEOTIDE SEQUENCE</scope>
    <source>
        <strain evidence="12">86-1</strain>
    </source>
</reference>
<dbReference type="SUPFAM" id="SSF74653">
    <property type="entry name" value="TolA/TonB C-terminal domain"/>
    <property type="match status" value="2"/>
</dbReference>
<evidence type="ECO:0000256" key="5">
    <source>
        <dbReference type="ARBA" id="ARBA00022519"/>
    </source>
</evidence>
<sequence length="573" mass="63873">MDHTILIYLVKVSVALALFYGLYVLCLKRDTFLKLRRIYFLSALLFSLLFPAVTIELSASGDTPVQIPTYWLSDIEVGSVVDAEASTEAAVSMWVVVLAILAAVSLFCAIKFFVQLFSLVKLRIANETEKLSTYRIVKMKDRRASPFSFFNWIFINSDAHNPVELAEIIAHEQVHVDQYHSIDVVLSEILCICFWWNPFAWLLKKEIKLNLEYLADKGVLESGFDSKEYQYILLQVSNRSTGIPLINNFNVSQLKQRIMMMNKKKSSVFTSVKYLLVVPVCATLLLGNAVQATTSLDKFSIDEISEVMDGDQAPQKKGDVYVTVEQMPSFPGGLDAQQRFISGGLKYPVEAQTKGIQGRVTVRYVVKSTGEISNIEVIRGIDPLLDNEAIRIVKSMPKWEPGKQGGKAVDVYYTLPIVFRLAGATKKVESGGDPNEIVAVGYGAPQEKKVEVASLKEGSPNDKMKPFLTVEQMPAFPGGEPAMHEYISNNLKYPEDAQKNGIQGRVVVRFIVKSTGEVSDVSVIRGIDPSMDKEAARMVGSMPKWTPGKQNGQAVDVYYTLPIVYKLNKSDKK</sequence>
<feature type="transmembrane region" description="Helical" evidence="10">
    <location>
        <begin position="38"/>
        <end position="55"/>
    </location>
</feature>
<gene>
    <name evidence="12" type="ORF">KL86DYS1_30228</name>
</gene>
<dbReference type="Gene3D" id="3.30.1150.10">
    <property type="match status" value="2"/>
</dbReference>
<dbReference type="GO" id="GO:0098797">
    <property type="term" value="C:plasma membrane protein complex"/>
    <property type="evidence" value="ECO:0007669"/>
    <property type="project" value="TreeGrafter"/>
</dbReference>
<dbReference type="PANTHER" id="PTHR33446">
    <property type="entry name" value="PROTEIN TONB-RELATED"/>
    <property type="match status" value="1"/>
</dbReference>
<keyword evidence="5" id="KW-0997">Cell inner membrane</keyword>
<evidence type="ECO:0000256" key="6">
    <source>
        <dbReference type="ARBA" id="ARBA00022692"/>
    </source>
</evidence>
<dbReference type="GO" id="GO:0031992">
    <property type="term" value="F:energy transducer activity"/>
    <property type="evidence" value="ECO:0007669"/>
    <property type="project" value="InterPro"/>
</dbReference>
<evidence type="ECO:0000259" key="11">
    <source>
        <dbReference type="PROSITE" id="PS52015"/>
    </source>
</evidence>
<keyword evidence="6 10" id="KW-0812">Transmembrane</keyword>
<protein>
    <recommendedName>
        <fullName evidence="11">TonB C-terminal domain-containing protein</fullName>
    </recommendedName>
</protein>
<dbReference type="Pfam" id="PF03544">
    <property type="entry name" value="TonB_C"/>
    <property type="match status" value="2"/>
</dbReference>
<evidence type="ECO:0000256" key="3">
    <source>
        <dbReference type="ARBA" id="ARBA00022448"/>
    </source>
</evidence>
<dbReference type="InterPro" id="IPR003538">
    <property type="entry name" value="TonB"/>
</dbReference>
<dbReference type="RefSeq" id="WP_296941957.1">
    <property type="nucleotide sequence ID" value="NZ_LT599032.1"/>
</dbReference>
<name>A0A212JRX4_9BACT</name>
<evidence type="ECO:0000256" key="4">
    <source>
        <dbReference type="ARBA" id="ARBA00022475"/>
    </source>
</evidence>
<feature type="domain" description="TonB C-terminal" evidence="11">
    <location>
        <begin position="478"/>
        <end position="573"/>
    </location>
</feature>
<keyword evidence="4" id="KW-1003">Cell membrane</keyword>
<evidence type="ECO:0000256" key="9">
    <source>
        <dbReference type="ARBA" id="ARBA00023136"/>
    </source>
</evidence>
<dbReference type="PROSITE" id="PS52015">
    <property type="entry name" value="TONB_CTD"/>
    <property type="match status" value="2"/>
</dbReference>
<dbReference type="PANTHER" id="PTHR33446:SF2">
    <property type="entry name" value="PROTEIN TONB"/>
    <property type="match status" value="1"/>
</dbReference>
<evidence type="ECO:0000313" key="12">
    <source>
        <dbReference type="EMBL" id="SBW02224.1"/>
    </source>
</evidence>
<evidence type="ECO:0000256" key="1">
    <source>
        <dbReference type="ARBA" id="ARBA00004383"/>
    </source>
</evidence>
<dbReference type="InterPro" id="IPR051045">
    <property type="entry name" value="TonB-dependent_transducer"/>
</dbReference>
<feature type="transmembrane region" description="Helical" evidence="10">
    <location>
        <begin position="267"/>
        <end position="290"/>
    </location>
</feature>
<keyword evidence="9 10" id="KW-0472">Membrane</keyword>
<dbReference type="GO" id="GO:0055085">
    <property type="term" value="P:transmembrane transport"/>
    <property type="evidence" value="ECO:0007669"/>
    <property type="project" value="InterPro"/>
</dbReference>
<dbReference type="GO" id="GO:0015891">
    <property type="term" value="P:siderophore transport"/>
    <property type="evidence" value="ECO:0007669"/>
    <property type="project" value="InterPro"/>
</dbReference>
<dbReference type="InterPro" id="IPR006260">
    <property type="entry name" value="TonB/TolA_C"/>
</dbReference>
<keyword evidence="7" id="KW-0653">Protein transport</keyword>
<dbReference type="InterPro" id="IPR008756">
    <property type="entry name" value="Peptidase_M56"/>
</dbReference>
<dbReference type="AlphaFoldDB" id="A0A212JRX4"/>
<dbReference type="PRINTS" id="PR01374">
    <property type="entry name" value="TONBPROTEIN"/>
</dbReference>
<evidence type="ECO:0000256" key="2">
    <source>
        <dbReference type="ARBA" id="ARBA00006555"/>
    </source>
</evidence>
<dbReference type="GO" id="GO:0015031">
    <property type="term" value="P:protein transport"/>
    <property type="evidence" value="ECO:0007669"/>
    <property type="project" value="UniProtKB-KW"/>
</dbReference>
<keyword evidence="3" id="KW-0813">Transport</keyword>
<dbReference type="GO" id="GO:0030288">
    <property type="term" value="C:outer membrane-bounded periplasmic space"/>
    <property type="evidence" value="ECO:0007669"/>
    <property type="project" value="InterPro"/>
</dbReference>
<dbReference type="CDD" id="cd07341">
    <property type="entry name" value="M56_BlaR1_MecR1_like"/>
    <property type="match status" value="1"/>
</dbReference>
<evidence type="ECO:0000256" key="10">
    <source>
        <dbReference type="SAM" id="Phobius"/>
    </source>
</evidence>
<dbReference type="Pfam" id="PF05569">
    <property type="entry name" value="Peptidase_M56"/>
    <property type="match status" value="1"/>
</dbReference>